<dbReference type="InterPro" id="IPR018499">
    <property type="entry name" value="Tetraspanin/Peripherin"/>
</dbReference>
<feature type="transmembrane region" description="Helical" evidence="5">
    <location>
        <begin position="53"/>
        <end position="71"/>
    </location>
</feature>
<dbReference type="Proteomes" id="UP000807716">
    <property type="component" value="Unassembled WGS sequence"/>
</dbReference>
<reference evidence="6" key="1">
    <citation type="journal article" date="2020" name="Fungal Divers.">
        <title>Resolving the Mortierellaceae phylogeny through synthesis of multi-gene phylogenetics and phylogenomics.</title>
        <authorList>
            <person name="Vandepol N."/>
            <person name="Liber J."/>
            <person name="Desiro A."/>
            <person name="Na H."/>
            <person name="Kennedy M."/>
            <person name="Barry K."/>
            <person name="Grigoriev I.V."/>
            <person name="Miller A.N."/>
            <person name="O'Donnell K."/>
            <person name="Stajich J.E."/>
            <person name="Bonito G."/>
        </authorList>
    </citation>
    <scope>NUCLEOTIDE SEQUENCE</scope>
    <source>
        <strain evidence="6">BC1065</strain>
    </source>
</reference>
<evidence type="ECO:0000256" key="2">
    <source>
        <dbReference type="ARBA" id="ARBA00022692"/>
    </source>
</evidence>
<dbReference type="OrthoDB" id="2279611at2759"/>
<sequence length="229" mass="25941">MTSLRRLQIYYYFFTTLYFLTGIGALVLGNVWLAQSKDGQTPREAVISPEIEITGTVIGGFVAITSLVGYVAGVKPIERKKILVVFCWLVLVAILAELALGGVVWFKTLRMRSLFDEKWRQEWPASLKVQFQEMLEQDGYGYCCGYSWNKGDVVSEGICAKNPLEFPGCEEKISAFADGYLRKLFTSLFGFTIVNVFCFITTVILIQARNDEERYIRIGRKEGMFKASI</sequence>
<comment type="caution">
    <text evidence="6">The sequence shown here is derived from an EMBL/GenBank/DDBJ whole genome shotgun (WGS) entry which is preliminary data.</text>
</comment>
<feature type="transmembrane region" description="Helical" evidence="5">
    <location>
        <begin position="9"/>
        <end position="33"/>
    </location>
</feature>
<keyword evidence="4 5" id="KW-0472">Membrane</keyword>
<evidence type="ECO:0000313" key="7">
    <source>
        <dbReference type="Proteomes" id="UP000807716"/>
    </source>
</evidence>
<gene>
    <name evidence="6" type="primary">PLS1</name>
    <name evidence="6" type="ORF">DFQ27_000614</name>
</gene>
<keyword evidence="3 5" id="KW-1133">Transmembrane helix</keyword>
<keyword evidence="7" id="KW-1185">Reference proteome</keyword>
<dbReference type="Pfam" id="PF00335">
    <property type="entry name" value="Tetraspanin"/>
    <property type="match status" value="1"/>
</dbReference>
<protein>
    <submittedName>
        <fullName evidence="6">Phospholipid scramblase 1</fullName>
    </submittedName>
</protein>
<proteinExistence type="predicted"/>
<evidence type="ECO:0000256" key="5">
    <source>
        <dbReference type="SAM" id="Phobius"/>
    </source>
</evidence>
<name>A0A9P6U9V6_9FUNG</name>
<organism evidence="6 7">
    <name type="scientific">Actinomortierella ambigua</name>
    <dbReference type="NCBI Taxonomy" id="1343610"/>
    <lineage>
        <taxon>Eukaryota</taxon>
        <taxon>Fungi</taxon>
        <taxon>Fungi incertae sedis</taxon>
        <taxon>Mucoromycota</taxon>
        <taxon>Mortierellomycotina</taxon>
        <taxon>Mortierellomycetes</taxon>
        <taxon>Mortierellales</taxon>
        <taxon>Mortierellaceae</taxon>
        <taxon>Actinomortierella</taxon>
    </lineage>
</organism>
<feature type="transmembrane region" description="Helical" evidence="5">
    <location>
        <begin position="83"/>
        <end position="106"/>
    </location>
</feature>
<comment type="subcellular location">
    <subcellularLocation>
        <location evidence="1">Membrane</location>
        <topology evidence="1">Multi-pass membrane protein</topology>
    </subcellularLocation>
</comment>
<evidence type="ECO:0000256" key="4">
    <source>
        <dbReference type="ARBA" id="ARBA00023136"/>
    </source>
</evidence>
<evidence type="ECO:0000256" key="3">
    <source>
        <dbReference type="ARBA" id="ARBA00022989"/>
    </source>
</evidence>
<dbReference type="AlphaFoldDB" id="A0A9P6U9V6"/>
<evidence type="ECO:0000256" key="1">
    <source>
        <dbReference type="ARBA" id="ARBA00004141"/>
    </source>
</evidence>
<keyword evidence="2 5" id="KW-0812">Transmembrane</keyword>
<dbReference type="EMBL" id="JAAAJB010000116">
    <property type="protein sequence ID" value="KAG0265477.1"/>
    <property type="molecule type" value="Genomic_DNA"/>
</dbReference>
<accession>A0A9P6U9V6</accession>
<feature type="transmembrane region" description="Helical" evidence="5">
    <location>
        <begin position="184"/>
        <end position="206"/>
    </location>
</feature>
<dbReference type="GO" id="GO:0016020">
    <property type="term" value="C:membrane"/>
    <property type="evidence" value="ECO:0007669"/>
    <property type="project" value="UniProtKB-SubCell"/>
</dbReference>
<evidence type="ECO:0000313" key="6">
    <source>
        <dbReference type="EMBL" id="KAG0265477.1"/>
    </source>
</evidence>